<evidence type="ECO:0000256" key="6">
    <source>
        <dbReference type="ARBA" id="ARBA00023136"/>
    </source>
</evidence>
<dbReference type="Pfam" id="PF01899">
    <property type="entry name" value="MNHE"/>
    <property type="match status" value="1"/>
</dbReference>
<evidence type="ECO:0000256" key="7">
    <source>
        <dbReference type="SAM" id="Phobius"/>
    </source>
</evidence>
<evidence type="ECO:0000313" key="8">
    <source>
        <dbReference type="EMBL" id="SNQ29781.1"/>
    </source>
</evidence>
<evidence type="ECO:0000313" key="9">
    <source>
        <dbReference type="Proteomes" id="UP000243463"/>
    </source>
</evidence>
<protein>
    <submittedName>
        <fullName evidence="8">Multicomponent K+:H+ antiporter subunit E</fullName>
    </submittedName>
</protein>
<evidence type="ECO:0000256" key="1">
    <source>
        <dbReference type="ARBA" id="ARBA00004651"/>
    </source>
</evidence>
<reference evidence="9" key="1">
    <citation type="submission" date="2017-06" db="EMBL/GenBank/DDBJ databases">
        <authorList>
            <person name="Varghese N."/>
            <person name="Submissions S."/>
        </authorList>
    </citation>
    <scope>NUCLEOTIDE SEQUENCE [LARGE SCALE GENOMIC DNA]</scope>
    <source>
        <strain evidence="9">ANC 5114</strain>
    </source>
</reference>
<keyword evidence="4 7" id="KW-0812">Transmembrane</keyword>
<gene>
    <name evidence="8" type="ORF">SAMN05444584_1752</name>
</gene>
<proteinExistence type="inferred from homology"/>
<keyword evidence="6 7" id="KW-0472">Membrane</keyword>
<dbReference type="NCBIfam" id="NF006518">
    <property type="entry name" value="PRK08965.1-2"/>
    <property type="match status" value="1"/>
</dbReference>
<comment type="similarity">
    <text evidence="2">Belongs to the CPA3 antiporters (TC 2.A.63) subunit E family.</text>
</comment>
<dbReference type="GO" id="GO:0008324">
    <property type="term" value="F:monoatomic cation transmembrane transporter activity"/>
    <property type="evidence" value="ECO:0007669"/>
    <property type="project" value="InterPro"/>
</dbReference>
<dbReference type="InterPro" id="IPR002758">
    <property type="entry name" value="Cation_antiport_E"/>
</dbReference>
<dbReference type="AlphaFoldDB" id="A0A217EH00"/>
<dbReference type="PANTHER" id="PTHR34584">
    <property type="entry name" value="NA(+)/H(+) ANTIPORTER SUBUNIT E1"/>
    <property type="match status" value="1"/>
</dbReference>
<accession>A0A217EH00</accession>
<name>A0A217EH00_9GAMM</name>
<feature type="transmembrane region" description="Helical" evidence="7">
    <location>
        <begin position="34"/>
        <end position="56"/>
    </location>
</feature>
<organism evidence="8 9">
    <name type="scientific">Acinetobacter apis</name>
    <dbReference type="NCBI Taxonomy" id="1229165"/>
    <lineage>
        <taxon>Bacteria</taxon>
        <taxon>Pseudomonadati</taxon>
        <taxon>Pseudomonadota</taxon>
        <taxon>Gammaproteobacteria</taxon>
        <taxon>Moraxellales</taxon>
        <taxon>Moraxellaceae</taxon>
        <taxon>Acinetobacter</taxon>
    </lineage>
</organism>
<evidence type="ECO:0000256" key="3">
    <source>
        <dbReference type="ARBA" id="ARBA00022475"/>
    </source>
</evidence>
<evidence type="ECO:0000256" key="5">
    <source>
        <dbReference type="ARBA" id="ARBA00022989"/>
    </source>
</evidence>
<keyword evidence="5 7" id="KW-1133">Transmembrane helix</keyword>
<keyword evidence="3" id="KW-1003">Cell membrane</keyword>
<dbReference type="PIRSF" id="PIRSF019239">
    <property type="entry name" value="MrpE"/>
    <property type="match status" value="1"/>
</dbReference>
<dbReference type="GO" id="GO:0005886">
    <property type="term" value="C:plasma membrane"/>
    <property type="evidence" value="ECO:0007669"/>
    <property type="project" value="UniProtKB-SubCell"/>
</dbReference>
<dbReference type="Proteomes" id="UP000243463">
    <property type="component" value="Unassembled WGS sequence"/>
</dbReference>
<comment type="subcellular location">
    <subcellularLocation>
        <location evidence="1">Cell membrane</location>
        <topology evidence="1">Multi-pass membrane protein</topology>
    </subcellularLocation>
</comment>
<evidence type="ECO:0000256" key="4">
    <source>
        <dbReference type="ARBA" id="ARBA00022692"/>
    </source>
</evidence>
<sequence>MMKKKSLMRRWLPHPLVSVTSGLAWLMLNHSFDGFSIVSAVIIAIIIPKLAAPFLVRTPHICWPTSFRLFLAVLWDIILSNFWVAKLVLGPKKNLKPVWYRIPLSTNHEHVNALLAMIITITPGTVSAGIDQERGDILVHALNTEDPDDEIRFIKERYESRLIKIFNAENTIVGESA</sequence>
<feature type="transmembrane region" description="Helical" evidence="7">
    <location>
        <begin position="68"/>
        <end position="90"/>
    </location>
</feature>
<evidence type="ECO:0000256" key="2">
    <source>
        <dbReference type="ARBA" id="ARBA00006228"/>
    </source>
</evidence>
<keyword evidence="9" id="KW-1185">Reference proteome</keyword>
<dbReference type="EMBL" id="FZLN01000003">
    <property type="protein sequence ID" value="SNQ29781.1"/>
    <property type="molecule type" value="Genomic_DNA"/>
</dbReference>
<feature type="transmembrane region" description="Helical" evidence="7">
    <location>
        <begin position="110"/>
        <end position="130"/>
    </location>
</feature>
<dbReference type="PANTHER" id="PTHR34584:SF1">
    <property type="entry name" value="NA(+)_H(+) ANTIPORTER SUBUNIT E1"/>
    <property type="match status" value="1"/>
</dbReference>